<feature type="compositionally biased region" description="Low complexity" evidence="1">
    <location>
        <begin position="244"/>
        <end position="271"/>
    </location>
</feature>
<feature type="compositionally biased region" description="Low complexity" evidence="1">
    <location>
        <begin position="116"/>
        <end position="164"/>
    </location>
</feature>
<sequence>MSRLFGQYLTRNLQGQQTLKPMIPSYYSGISAGMPSSQSVTATQTPSQGDLGQSEGERGDAFTSLASSPSSLSSNPNQASNVVAISPLETSSFQETSDDARAPFAKGGDTAGRSDNNTTTLNNATMLNNATTLNRTTEQFSDRSTLQSSTSSTSTFSTDDSLSQHGSRLAHSSSNNTSALNPIGQGSDGKFTPPSSVQRAHHDLMHGKNGNEDANVASVNTQSHQTSPMRGDYMHDVAASILSPSSSVEPSSKALNSQASSSVDVSLQSSSERTHQLEQAKQFAAKRRHAESNVSVNVTIGQVTVTASAQPQSSTHSPQHAARERPAWKPSLALSDYLRQREDGER</sequence>
<feature type="compositionally biased region" description="Polar residues" evidence="1">
    <location>
        <begin position="217"/>
        <end position="228"/>
    </location>
</feature>
<feature type="region of interest" description="Disordered" evidence="1">
    <location>
        <begin position="307"/>
        <end position="346"/>
    </location>
</feature>
<reference evidence="3" key="1">
    <citation type="submission" date="2016-07" db="EMBL/GenBank/DDBJ databases">
        <title>Nontailed viruses are major unrecognized killers of bacteria in the ocean.</title>
        <authorList>
            <person name="Kauffman K."/>
            <person name="Hussain F."/>
            <person name="Yang J."/>
            <person name="Arevalo P."/>
            <person name="Brown J."/>
            <person name="Cutler M."/>
            <person name="Kelly L."/>
            <person name="Polz M.F."/>
        </authorList>
    </citation>
    <scope>NUCLEOTIDE SEQUENCE [LARGE SCALE GENOMIC DNA]</scope>
    <source>
        <strain evidence="3">10N.261.45.A10</strain>
    </source>
</reference>
<evidence type="ECO:0000313" key="3">
    <source>
        <dbReference type="Proteomes" id="UP000235387"/>
    </source>
</evidence>
<feature type="compositionally biased region" description="Low complexity" evidence="1">
    <location>
        <begin position="64"/>
        <end position="78"/>
    </location>
</feature>
<proteinExistence type="predicted"/>
<name>A0A2N7L726_9GAMM</name>
<dbReference type="RefSeq" id="WP_102391649.1">
    <property type="nucleotide sequence ID" value="NZ_MDAL01000037.1"/>
</dbReference>
<evidence type="ECO:0000313" key="2">
    <source>
        <dbReference type="EMBL" id="PMN89774.1"/>
    </source>
</evidence>
<feature type="compositionally biased region" description="Polar residues" evidence="1">
    <location>
        <begin position="170"/>
        <end position="180"/>
    </location>
</feature>
<feature type="compositionally biased region" description="Polar residues" evidence="1">
    <location>
        <begin position="307"/>
        <end position="318"/>
    </location>
</feature>
<dbReference type="Proteomes" id="UP000235387">
    <property type="component" value="Unassembled WGS sequence"/>
</dbReference>
<gene>
    <name evidence="2" type="ORF">BCT23_21930</name>
</gene>
<dbReference type="AlphaFoldDB" id="A0A2N7L726"/>
<evidence type="ECO:0000256" key="1">
    <source>
        <dbReference type="SAM" id="MobiDB-lite"/>
    </source>
</evidence>
<accession>A0A2N7L726</accession>
<protein>
    <submittedName>
        <fullName evidence="2">Uncharacterized protein</fullName>
    </submittedName>
</protein>
<dbReference type="EMBL" id="MDAL01000037">
    <property type="protein sequence ID" value="PMN89774.1"/>
    <property type="molecule type" value="Genomic_DNA"/>
</dbReference>
<feature type="region of interest" description="Disordered" evidence="1">
    <location>
        <begin position="92"/>
        <end position="230"/>
    </location>
</feature>
<organism evidence="2 3">
    <name type="scientific">Enterovibrio norvegicus</name>
    <dbReference type="NCBI Taxonomy" id="188144"/>
    <lineage>
        <taxon>Bacteria</taxon>
        <taxon>Pseudomonadati</taxon>
        <taxon>Pseudomonadota</taxon>
        <taxon>Gammaproteobacteria</taxon>
        <taxon>Vibrionales</taxon>
        <taxon>Vibrionaceae</taxon>
        <taxon>Enterovibrio</taxon>
    </lineage>
</organism>
<feature type="region of interest" description="Disordered" evidence="1">
    <location>
        <begin position="34"/>
        <end position="78"/>
    </location>
</feature>
<feature type="compositionally biased region" description="Basic and acidic residues" evidence="1">
    <location>
        <begin position="200"/>
        <end position="211"/>
    </location>
</feature>
<comment type="caution">
    <text evidence="2">The sequence shown here is derived from an EMBL/GenBank/DDBJ whole genome shotgun (WGS) entry which is preliminary data.</text>
</comment>
<feature type="region of interest" description="Disordered" evidence="1">
    <location>
        <begin position="244"/>
        <end position="293"/>
    </location>
</feature>
<feature type="compositionally biased region" description="Polar residues" evidence="1">
    <location>
        <begin position="34"/>
        <end position="51"/>
    </location>
</feature>